<evidence type="ECO:0000313" key="2">
    <source>
        <dbReference type="Proteomes" id="UP000042958"/>
    </source>
</evidence>
<reference evidence="2" key="1">
    <citation type="journal article" date="2015" name="Genome Announc.">
        <title>Draft genome sequence of the fungus Penicillium brasilianum MG11.</title>
        <authorList>
            <person name="Horn F."/>
            <person name="Linde J."/>
            <person name="Mattern D.J."/>
            <person name="Walther G."/>
            <person name="Guthke R."/>
            <person name="Brakhage A.A."/>
            <person name="Valiante V."/>
        </authorList>
    </citation>
    <scope>NUCLEOTIDE SEQUENCE [LARGE SCALE GENOMIC DNA]</scope>
    <source>
        <strain evidence="2">MG11</strain>
    </source>
</reference>
<organism evidence="1 2">
    <name type="scientific">Penicillium brasilianum</name>
    <dbReference type="NCBI Taxonomy" id="104259"/>
    <lineage>
        <taxon>Eukaryota</taxon>
        <taxon>Fungi</taxon>
        <taxon>Dikarya</taxon>
        <taxon>Ascomycota</taxon>
        <taxon>Pezizomycotina</taxon>
        <taxon>Eurotiomycetes</taxon>
        <taxon>Eurotiomycetidae</taxon>
        <taxon>Eurotiales</taxon>
        <taxon>Aspergillaceae</taxon>
        <taxon>Penicillium</taxon>
    </lineage>
</organism>
<protein>
    <submittedName>
        <fullName evidence="1">Uncharacterized protein</fullName>
    </submittedName>
</protein>
<dbReference type="AlphaFoldDB" id="A0A0F7TN27"/>
<dbReference type="EMBL" id="CDHK01000006">
    <property type="protein sequence ID" value="CEJ58104.1"/>
    <property type="molecule type" value="Genomic_DNA"/>
</dbReference>
<name>A0A0F7TN27_PENBI</name>
<dbReference type="Proteomes" id="UP000042958">
    <property type="component" value="Unassembled WGS sequence"/>
</dbReference>
<accession>A0A0F7TN27</accession>
<sequence length="227" mass="26313">MTLAQTLQPDEVRSICRCAIRYAYDRKDTMDQLRTCRQNLIQESVDPGTLRRHIRAIAMTETQLNYRRDAPSELQELYVPAVREVFLDADVHMEAKEIWENNEIHECYLRTWHCIKDVLLGIDEKIKCYGFVSAEKWKAVAILEMLVVQVGRLREALVGLVVADRFADEMDEISKSRGIKWSSSPELWSIWDRLQRQMKCGCTACTPLDPENCLDPVLVIPYLPLPD</sequence>
<evidence type="ECO:0000313" key="1">
    <source>
        <dbReference type="EMBL" id="CEJ58104.1"/>
    </source>
</evidence>
<gene>
    <name evidence="1" type="ORF">PMG11_06774</name>
</gene>
<dbReference type="OrthoDB" id="4297539at2759"/>
<keyword evidence="2" id="KW-1185">Reference proteome</keyword>
<proteinExistence type="predicted"/>